<name>A0AA39WKV6_9PEZI</name>
<dbReference type="Gene3D" id="3.40.630.30">
    <property type="match status" value="1"/>
</dbReference>
<proteinExistence type="predicted"/>
<dbReference type="PROSITE" id="PS51186">
    <property type="entry name" value="GNAT"/>
    <property type="match status" value="1"/>
</dbReference>
<evidence type="ECO:0000313" key="2">
    <source>
        <dbReference type="EMBL" id="KAK0617283.1"/>
    </source>
</evidence>
<reference evidence="2" key="1">
    <citation type="submission" date="2023-06" db="EMBL/GenBank/DDBJ databases">
        <title>Genome-scale phylogeny and comparative genomics of the fungal order Sordariales.</title>
        <authorList>
            <consortium name="Lawrence Berkeley National Laboratory"/>
            <person name="Hensen N."/>
            <person name="Bonometti L."/>
            <person name="Westerberg I."/>
            <person name="Brannstrom I.O."/>
            <person name="Guillou S."/>
            <person name="Cros-Aarteil S."/>
            <person name="Calhoun S."/>
            <person name="Haridas S."/>
            <person name="Kuo A."/>
            <person name="Mondo S."/>
            <person name="Pangilinan J."/>
            <person name="Riley R."/>
            <person name="Labutti K."/>
            <person name="Andreopoulos B."/>
            <person name="Lipzen A."/>
            <person name="Chen C."/>
            <person name="Yanf M."/>
            <person name="Daum C."/>
            <person name="Ng V."/>
            <person name="Clum A."/>
            <person name="Steindorff A."/>
            <person name="Ohm R."/>
            <person name="Martin F."/>
            <person name="Silar P."/>
            <person name="Natvig D."/>
            <person name="Lalanne C."/>
            <person name="Gautier V."/>
            <person name="Ament-Velasquez S.L."/>
            <person name="Kruys A."/>
            <person name="Hutchinson M.I."/>
            <person name="Powell A.J."/>
            <person name="Barry K."/>
            <person name="Miller A.N."/>
            <person name="Grigoriev I.V."/>
            <person name="Debuchy R."/>
            <person name="Gladieux P."/>
            <person name="Thoren M.H."/>
            <person name="Johannesson H."/>
        </authorList>
    </citation>
    <scope>NUCLEOTIDE SEQUENCE</scope>
    <source>
        <strain evidence="2">CBS 606.72</strain>
    </source>
</reference>
<dbReference type="AlphaFoldDB" id="A0AA39WKV6"/>
<dbReference type="InterPro" id="IPR000182">
    <property type="entry name" value="GNAT_dom"/>
</dbReference>
<dbReference type="CDD" id="cd04301">
    <property type="entry name" value="NAT_SF"/>
    <property type="match status" value="1"/>
</dbReference>
<dbReference type="GO" id="GO:0016747">
    <property type="term" value="F:acyltransferase activity, transferring groups other than amino-acyl groups"/>
    <property type="evidence" value="ECO:0007669"/>
    <property type="project" value="InterPro"/>
</dbReference>
<dbReference type="EMBL" id="JAULSU010000005">
    <property type="protein sequence ID" value="KAK0617283.1"/>
    <property type="molecule type" value="Genomic_DNA"/>
</dbReference>
<dbReference type="InterPro" id="IPR016181">
    <property type="entry name" value="Acyl_CoA_acyltransferase"/>
</dbReference>
<dbReference type="PANTHER" id="PTHR43233:SF1">
    <property type="entry name" value="FAMILY N-ACETYLTRANSFERASE, PUTATIVE (AFU_ORTHOLOGUE AFUA_6G03350)-RELATED"/>
    <property type="match status" value="1"/>
</dbReference>
<comment type="caution">
    <text evidence="2">The sequence shown here is derived from an EMBL/GenBank/DDBJ whole genome shotgun (WGS) entry which is preliminary data.</text>
</comment>
<accession>A0AA39WKV6</accession>
<dbReference type="InterPro" id="IPR053144">
    <property type="entry name" value="Acetyltransferase_Butenolide"/>
</dbReference>
<dbReference type="PANTHER" id="PTHR43233">
    <property type="entry name" value="FAMILY N-ACETYLTRANSFERASE, PUTATIVE (AFU_ORTHOLOGUE AFUA_6G03350)-RELATED"/>
    <property type="match status" value="1"/>
</dbReference>
<keyword evidence="3" id="KW-1185">Reference proteome</keyword>
<organism evidence="2 3">
    <name type="scientific">Immersiella caudata</name>
    <dbReference type="NCBI Taxonomy" id="314043"/>
    <lineage>
        <taxon>Eukaryota</taxon>
        <taxon>Fungi</taxon>
        <taxon>Dikarya</taxon>
        <taxon>Ascomycota</taxon>
        <taxon>Pezizomycotina</taxon>
        <taxon>Sordariomycetes</taxon>
        <taxon>Sordariomycetidae</taxon>
        <taxon>Sordariales</taxon>
        <taxon>Lasiosphaeriaceae</taxon>
        <taxon>Immersiella</taxon>
    </lineage>
</organism>
<dbReference type="SUPFAM" id="SSF55729">
    <property type="entry name" value="Acyl-CoA N-acyltransferases (Nat)"/>
    <property type="match status" value="1"/>
</dbReference>
<dbReference type="Pfam" id="PF00583">
    <property type="entry name" value="Acetyltransf_1"/>
    <property type="match status" value="1"/>
</dbReference>
<dbReference type="Proteomes" id="UP001175000">
    <property type="component" value="Unassembled WGS sequence"/>
</dbReference>
<evidence type="ECO:0000259" key="1">
    <source>
        <dbReference type="PROSITE" id="PS51186"/>
    </source>
</evidence>
<sequence length="187" mass="21000">MTDLDLKTPIRTWTRVIENKTYTCSTDTSLVQLDAINAAFGSDIIYWAKPLPQKKLYKMVQNSLCFGIYVEDDTSSSSETTEKPMVAFGRLITDHVTFAYLTDVYVLEEYQGKGLAKWMMACLKEVLDSWETLRRCVLFTGGKDAVRLYERTLGMRDVRDQSNGLVIMQVMGKAGAPGLGKKDGGLE</sequence>
<evidence type="ECO:0000313" key="3">
    <source>
        <dbReference type="Proteomes" id="UP001175000"/>
    </source>
</evidence>
<feature type="domain" description="N-acetyltransferase" evidence="1">
    <location>
        <begin position="20"/>
        <end position="176"/>
    </location>
</feature>
<gene>
    <name evidence="2" type="ORF">B0T14DRAFT_589834</name>
</gene>
<protein>
    <recommendedName>
        <fullName evidence="1">N-acetyltransferase domain-containing protein</fullName>
    </recommendedName>
</protein>